<feature type="compositionally biased region" description="Polar residues" evidence="1">
    <location>
        <begin position="414"/>
        <end position="425"/>
    </location>
</feature>
<reference evidence="3 4" key="1">
    <citation type="submission" date="2023-06" db="EMBL/GenBank/DDBJ databases">
        <authorList>
            <person name="Oyuntsetseg B."/>
            <person name="Kim S.B."/>
        </authorList>
    </citation>
    <scope>NUCLEOTIDE SEQUENCE [LARGE SCALE GENOMIC DNA]</scope>
    <source>
        <strain evidence="3 4">2-2</strain>
    </source>
</reference>
<dbReference type="RefSeq" id="WP_285454872.1">
    <property type="nucleotide sequence ID" value="NZ_CP127173.1"/>
</dbReference>
<feature type="region of interest" description="Disordered" evidence="1">
    <location>
        <begin position="1"/>
        <end position="32"/>
    </location>
</feature>
<protein>
    <submittedName>
        <fullName evidence="3">DUF222 domain-containing protein</fullName>
    </submittedName>
</protein>
<organism evidence="3 4">
    <name type="scientific">Amycolatopsis nalaikhensis</name>
    <dbReference type="NCBI Taxonomy" id="715472"/>
    <lineage>
        <taxon>Bacteria</taxon>
        <taxon>Bacillati</taxon>
        <taxon>Actinomycetota</taxon>
        <taxon>Actinomycetes</taxon>
        <taxon>Pseudonocardiales</taxon>
        <taxon>Pseudonocardiaceae</taxon>
        <taxon>Amycolatopsis</taxon>
    </lineage>
</organism>
<keyword evidence="4" id="KW-1185">Reference proteome</keyword>
<evidence type="ECO:0000313" key="4">
    <source>
        <dbReference type="Proteomes" id="UP001227101"/>
    </source>
</evidence>
<gene>
    <name evidence="3" type="ORF">QP939_02530</name>
</gene>
<dbReference type="InterPro" id="IPR003870">
    <property type="entry name" value="DUF222"/>
</dbReference>
<proteinExistence type="predicted"/>
<sequence>MASSQALRKLTPATAARNTKGGRTLTGARSDPDALRRMKDEQIVTLIREAEAEISKLQAVQLRAIADLSVRRRRAPDTASEVALALSVTEHRASAIVSAAKALTDRLPRMLKLMGDGKLDLYRAMKVTDATAWLSGDHARIVDTTLEDRVPGRNAAQVRRAARYAAAQVDPEGAALRAEERLAERRLALHHHDTSVTRLSITNIPTEKATAAYTRIDQAARTLKTLNEPRTLDQLRADVAMDLLLSGTGGPSERTEVFLHIDLDTYLGLNDFPTLLVGRGPVTASVARRIISGSDTTLRRVLTDPRTGQAIELSPSRYPLDPAHDEFIRVRDQECRQPGCTRPALRCKVEATRAQGEAKLRGSAGHVLLASPQAKRPAWLGLHGQVRRHGERHDTGRPGALDDTTVDAPLPQANEPSPHQASDMTEGQRVPAIFALPRTMSPPSASGR</sequence>
<evidence type="ECO:0000256" key="1">
    <source>
        <dbReference type="SAM" id="MobiDB-lite"/>
    </source>
</evidence>
<dbReference type="Pfam" id="PF02720">
    <property type="entry name" value="DUF222"/>
    <property type="match status" value="1"/>
</dbReference>
<feature type="domain" description="DUF222" evidence="2">
    <location>
        <begin position="47"/>
        <end position="332"/>
    </location>
</feature>
<dbReference type="EMBL" id="CP127173">
    <property type="protein sequence ID" value="WIV57585.1"/>
    <property type="molecule type" value="Genomic_DNA"/>
</dbReference>
<feature type="region of interest" description="Disordered" evidence="1">
    <location>
        <begin position="386"/>
        <end position="428"/>
    </location>
</feature>
<evidence type="ECO:0000313" key="3">
    <source>
        <dbReference type="EMBL" id="WIV57585.1"/>
    </source>
</evidence>
<evidence type="ECO:0000259" key="2">
    <source>
        <dbReference type="Pfam" id="PF02720"/>
    </source>
</evidence>
<name>A0ABY8XPJ9_9PSEU</name>
<dbReference type="Proteomes" id="UP001227101">
    <property type="component" value="Chromosome"/>
</dbReference>
<accession>A0ABY8XPJ9</accession>